<dbReference type="Proteomes" id="UP000178235">
    <property type="component" value="Unassembled WGS sequence"/>
</dbReference>
<accession>A0A1F6VF91</accession>
<dbReference type="EMBL" id="MFTS01000004">
    <property type="protein sequence ID" value="OGI68272.1"/>
    <property type="molecule type" value="Genomic_DNA"/>
</dbReference>
<keyword evidence="1" id="KW-1133">Transmembrane helix</keyword>
<dbReference type="AlphaFoldDB" id="A0A1F6VF91"/>
<comment type="caution">
    <text evidence="2">The sequence shown here is derived from an EMBL/GenBank/DDBJ whole genome shotgun (WGS) entry which is preliminary data.</text>
</comment>
<reference evidence="2 3" key="1">
    <citation type="journal article" date="2016" name="Nat. Commun.">
        <title>Thousands of microbial genomes shed light on interconnected biogeochemical processes in an aquifer system.</title>
        <authorList>
            <person name="Anantharaman K."/>
            <person name="Brown C.T."/>
            <person name="Hug L.A."/>
            <person name="Sharon I."/>
            <person name="Castelle C.J."/>
            <person name="Probst A.J."/>
            <person name="Thomas B.C."/>
            <person name="Singh A."/>
            <person name="Wilkins M.J."/>
            <person name="Karaoz U."/>
            <person name="Brodie E.L."/>
            <person name="Williams K.H."/>
            <person name="Hubbard S.S."/>
            <person name="Banfield J.F."/>
        </authorList>
    </citation>
    <scope>NUCLEOTIDE SEQUENCE [LARGE SCALE GENOMIC DNA]</scope>
</reference>
<evidence type="ECO:0000313" key="3">
    <source>
        <dbReference type="Proteomes" id="UP000178235"/>
    </source>
</evidence>
<sequence>MQNKIKKINTGRQILNLSKGYTIIETMISVSLFLVIVMAGMGALLNSNLLHQKSRDMRSIMDNLSFIMEDLSKNLRTGYNYHCVDDLSNDFTIPASGEDCFGIAFEHQDGEESDPSDQWVYIIGNDGKIYKSTENAAGSENFVQLTPDEIEIDTTKSGFSVTGAEPPDICEPPTCIPRTVTGNKEQPFVIIRLTGTITSKNTIETPFSLQTSVSQRAIDKR</sequence>
<evidence type="ECO:0000256" key="1">
    <source>
        <dbReference type="SAM" id="Phobius"/>
    </source>
</evidence>
<evidence type="ECO:0000313" key="2">
    <source>
        <dbReference type="EMBL" id="OGI68272.1"/>
    </source>
</evidence>
<feature type="transmembrane region" description="Helical" evidence="1">
    <location>
        <begin position="21"/>
        <end position="45"/>
    </location>
</feature>
<name>A0A1F6VF91_9BACT</name>
<gene>
    <name evidence="2" type="ORF">A2738_02310</name>
</gene>
<organism evidence="2 3">
    <name type="scientific">Candidatus Nomurabacteria bacterium RIFCSPHIGHO2_01_FULL_42_15</name>
    <dbReference type="NCBI Taxonomy" id="1801742"/>
    <lineage>
        <taxon>Bacteria</taxon>
        <taxon>Candidatus Nomuraibacteriota</taxon>
    </lineage>
</organism>
<protein>
    <submittedName>
        <fullName evidence="2">Uncharacterized protein</fullName>
    </submittedName>
</protein>
<proteinExistence type="predicted"/>
<keyword evidence="1" id="KW-0812">Transmembrane</keyword>
<keyword evidence="1" id="KW-0472">Membrane</keyword>